<evidence type="ECO:0000313" key="1">
    <source>
        <dbReference type="EMBL" id="KEJ95305.1"/>
    </source>
</evidence>
<name>A0A073J0A3_9RHOB</name>
<gene>
    <name evidence="1" type="ORF">SUH3_22530</name>
</gene>
<comment type="caution">
    <text evidence="1">The sequence shown here is derived from an EMBL/GenBank/DDBJ whole genome shotgun (WGS) entry which is preliminary data.</text>
</comment>
<dbReference type="Proteomes" id="UP000027746">
    <property type="component" value="Unassembled WGS sequence"/>
</dbReference>
<dbReference type="AlphaFoldDB" id="A0A073J0A3"/>
<sequence>MLPDVIVRAVWLYARFLLARRRTEDLLAEGSIFVLHQPCQSVRREKSALCAVTCEVDVAAAGFVQQGPLPPEMTHM</sequence>
<reference evidence="1 2" key="1">
    <citation type="submission" date="2014-01" db="EMBL/GenBank/DDBJ databases">
        <title>Sulfitobacter sp. H3 (MCCC 1A00686) Genome Sequencing.</title>
        <authorList>
            <person name="Lai Q."/>
            <person name="Hong Z."/>
        </authorList>
    </citation>
    <scope>NUCLEOTIDE SEQUENCE [LARGE SCALE GENOMIC DNA]</scope>
    <source>
        <strain evidence="1 2">H3</strain>
    </source>
</reference>
<organism evidence="1 2">
    <name type="scientific">Pseudosulfitobacter pseudonitzschiae</name>
    <dbReference type="NCBI Taxonomy" id="1402135"/>
    <lineage>
        <taxon>Bacteria</taxon>
        <taxon>Pseudomonadati</taxon>
        <taxon>Pseudomonadota</taxon>
        <taxon>Alphaproteobacteria</taxon>
        <taxon>Rhodobacterales</taxon>
        <taxon>Roseobacteraceae</taxon>
        <taxon>Pseudosulfitobacter</taxon>
    </lineage>
</organism>
<dbReference type="EMBL" id="JAMD01000007">
    <property type="protein sequence ID" value="KEJ95305.1"/>
    <property type="molecule type" value="Genomic_DNA"/>
</dbReference>
<accession>A0A073J0A3</accession>
<keyword evidence="2" id="KW-1185">Reference proteome</keyword>
<protein>
    <submittedName>
        <fullName evidence="1">Uncharacterized protein</fullName>
    </submittedName>
</protein>
<evidence type="ECO:0000313" key="2">
    <source>
        <dbReference type="Proteomes" id="UP000027746"/>
    </source>
</evidence>
<proteinExistence type="predicted"/>